<dbReference type="GO" id="GO:0003712">
    <property type="term" value="F:transcription coregulator activity"/>
    <property type="evidence" value="ECO:0007669"/>
    <property type="project" value="InterPro"/>
</dbReference>
<reference evidence="11" key="1">
    <citation type="journal article" date="2023" name="Mol. Phylogenet. Evol.">
        <title>Genome-scale phylogeny and comparative genomics of the fungal order Sordariales.</title>
        <authorList>
            <person name="Hensen N."/>
            <person name="Bonometti L."/>
            <person name="Westerberg I."/>
            <person name="Brannstrom I.O."/>
            <person name="Guillou S."/>
            <person name="Cros-Aarteil S."/>
            <person name="Calhoun S."/>
            <person name="Haridas S."/>
            <person name="Kuo A."/>
            <person name="Mondo S."/>
            <person name="Pangilinan J."/>
            <person name="Riley R."/>
            <person name="LaButti K."/>
            <person name="Andreopoulos B."/>
            <person name="Lipzen A."/>
            <person name="Chen C."/>
            <person name="Yan M."/>
            <person name="Daum C."/>
            <person name="Ng V."/>
            <person name="Clum A."/>
            <person name="Steindorff A."/>
            <person name="Ohm R.A."/>
            <person name="Martin F."/>
            <person name="Silar P."/>
            <person name="Natvig D.O."/>
            <person name="Lalanne C."/>
            <person name="Gautier V."/>
            <person name="Ament-Velasquez S.L."/>
            <person name="Kruys A."/>
            <person name="Hutchinson M.I."/>
            <person name="Powell A.J."/>
            <person name="Barry K."/>
            <person name="Miller A.N."/>
            <person name="Grigoriev I.V."/>
            <person name="Debuchy R."/>
            <person name="Gladieux P."/>
            <person name="Hiltunen Thoren M."/>
            <person name="Johannesson H."/>
        </authorList>
    </citation>
    <scope>NUCLEOTIDE SEQUENCE</scope>
    <source>
        <strain evidence="11">CBS 508.74</strain>
    </source>
</reference>
<evidence type="ECO:0000256" key="7">
    <source>
        <dbReference type="ARBA" id="ARBA00023163"/>
    </source>
</evidence>
<keyword evidence="5 10" id="KW-0805">Transcription regulation</keyword>
<dbReference type="AlphaFoldDB" id="A0AAN6T7B7"/>
<dbReference type="RefSeq" id="XP_064665430.1">
    <property type="nucleotide sequence ID" value="XM_064816254.1"/>
</dbReference>
<evidence type="ECO:0000313" key="12">
    <source>
        <dbReference type="Proteomes" id="UP001302812"/>
    </source>
</evidence>
<dbReference type="InterPro" id="IPR037212">
    <property type="entry name" value="Med7/Med21-like"/>
</dbReference>
<dbReference type="GO" id="GO:0070847">
    <property type="term" value="C:core mediator complex"/>
    <property type="evidence" value="ECO:0007669"/>
    <property type="project" value="TreeGrafter"/>
</dbReference>
<proteinExistence type="inferred from homology"/>
<evidence type="ECO:0000256" key="6">
    <source>
        <dbReference type="ARBA" id="ARBA00023159"/>
    </source>
</evidence>
<evidence type="ECO:0000256" key="8">
    <source>
        <dbReference type="ARBA" id="ARBA00023242"/>
    </source>
</evidence>
<protein>
    <recommendedName>
        <fullName evidence="4 10">Mediator of RNA polymerase II transcription subunit 7</fullName>
    </recommendedName>
</protein>
<evidence type="ECO:0000256" key="5">
    <source>
        <dbReference type="ARBA" id="ARBA00023015"/>
    </source>
</evidence>
<comment type="similarity">
    <text evidence="2 10">Belongs to the Mediator complex subunit 7 family.</text>
</comment>
<dbReference type="Gene3D" id="6.10.140.1520">
    <property type="match status" value="1"/>
</dbReference>
<name>A0AAN6T7B7_9PEZI</name>
<comment type="subcellular location">
    <subcellularLocation>
        <location evidence="1 10">Nucleus</location>
    </subcellularLocation>
</comment>
<dbReference type="PANTHER" id="PTHR21428:SF11">
    <property type="entry name" value="MEDIATOR OF RNA POLYMERASE II TRANSCRIPTION SUBUNIT 7"/>
    <property type="match status" value="1"/>
</dbReference>
<evidence type="ECO:0000313" key="11">
    <source>
        <dbReference type="EMBL" id="KAK4107860.1"/>
    </source>
</evidence>
<dbReference type="Pfam" id="PF05983">
    <property type="entry name" value="Med7"/>
    <property type="match status" value="1"/>
</dbReference>
<dbReference type="GO" id="GO:0016592">
    <property type="term" value="C:mediator complex"/>
    <property type="evidence" value="ECO:0007669"/>
    <property type="project" value="InterPro"/>
</dbReference>
<keyword evidence="7 10" id="KW-0804">Transcription</keyword>
<dbReference type="GeneID" id="89940379"/>
<dbReference type="SUPFAM" id="SSF140718">
    <property type="entry name" value="Mediator hinge subcomplex-like"/>
    <property type="match status" value="1"/>
</dbReference>
<evidence type="ECO:0000256" key="4">
    <source>
        <dbReference type="ARBA" id="ARBA00020631"/>
    </source>
</evidence>
<sequence length="252" mass="28343">MENHDDETSRVTSLWPDPVPFWKDFTPENLARYESLKHDYAHQQGVRPESVIRIPNIPDSLINLQPPPEPADGKWRLFGENEKLTETLQSLEEAGVQRLASVAETDQDSKHLDRGFELKKLAKSILLNYLELVGIMSHNPAHAGEKIADLKTLLLNFHHILNEYRPHQAREQLIQLMQDQLDSKRAETAGIRSVVDKAKRMIEGLASIEVPRLLETGGANANEKESLLAARAADALQQLESAGWVRLDGEVA</sequence>
<organism evidence="11 12">
    <name type="scientific">Canariomyces notabilis</name>
    <dbReference type="NCBI Taxonomy" id="2074819"/>
    <lineage>
        <taxon>Eukaryota</taxon>
        <taxon>Fungi</taxon>
        <taxon>Dikarya</taxon>
        <taxon>Ascomycota</taxon>
        <taxon>Pezizomycotina</taxon>
        <taxon>Sordariomycetes</taxon>
        <taxon>Sordariomycetidae</taxon>
        <taxon>Sordariales</taxon>
        <taxon>Chaetomiaceae</taxon>
        <taxon>Canariomyces</taxon>
    </lineage>
</organism>
<dbReference type="GO" id="GO:0006357">
    <property type="term" value="P:regulation of transcription by RNA polymerase II"/>
    <property type="evidence" value="ECO:0007669"/>
    <property type="project" value="InterPro"/>
</dbReference>
<dbReference type="EMBL" id="MU853368">
    <property type="protein sequence ID" value="KAK4107860.1"/>
    <property type="molecule type" value="Genomic_DNA"/>
</dbReference>
<evidence type="ECO:0000256" key="2">
    <source>
        <dbReference type="ARBA" id="ARBA00009994"/>
    </source>
</evidence>
<evidence type="ECO:0000256" key="1">
    <source>
        <dbReference type="ARBA" id="ARBA00004123"/>
    </source>
</evidence>
<gene>
    <name evidence="11" type="ORF">N656DRAFT_784826</name>
</gene>
<comment type="function">
    <text evidence="9">Component of the Mediator complex, a coactivator involved in the regulated transcription of nearly all RNA polymerase II-dependent genes. Mediator functions as a bridge to convey information from gene-specific regulatory proteins to the basal RNA polymerase II transcription machinery. Mediator is recruited to promoters by direct interactions with regulatory proteins and serves as a scaffold for the assembly of a functional preinitiation complex with RNA polymerase II and the general transcription factors.</text>
</comment>
<keyword evidence="8 10" id="KW-0539">Nucleus</keyword>
<dbReference type="Gene3D" id="6.10.140.200">
    <property type="match status" value="1"/>
</dbReference>
<accession>A0AAN6T7B7</accession>
<dbReference type="InterPro" id="IPR009244">
    <property type="entry name" value="Mediatior_Med7"/>
</dbReference>
<keyword evidence="12" id="KW-1185">Reference proteome</keyword>
<dbReference type="PANTHER" id="PTHR21428">
    <property type="entry name" value="MEDIATOR OF RNA POLYMERASE II TRANSCRIPTION SUBUNIT 7"/>
    <property type="match status" value="1"/>
</dbReference>
<dbReference type="Proteomes" id="UP001302812">
    <property type="component" value="Unassembled WGS sequence"/>
</dbReference>
<evidence type="ECO:0000256" key="10">
    <source>
        <dbReference type="RuleBase" id="RU364060"/>
    </source>
</evidence>
<comment type="subunit">
    <text evidence="3 10">Component of the Mediator complex.</text>
</comment>
<comment type="caution">
    <text evidence="11">The sequence shown here is derived from an EMBL/GenBank/DDBJ whole genome shotgun (WGS) entry which is preliminary data.</text>
</comment>
<evidence type="ECO:0000256" key="3">
    <source>
        <dbReference type="ARBA" id="ARBA00011837"/>
    </source>
</evidence>
<dbReference type="InterPro" id="IPR044888">
    <property type="entry name" value="Mediatior_Med7_sf"/>
</dbReference>
<keyword evidence="6 10" id="KW-0010">Activator</keyword>
<evidence type="ECO:0000256" key="9">
    <source>
        <dbReference type="ARBA" id="ARBA00025687"/>
    </source>
</evidence>
<reference evidence="11" key="2">
    <citation type="submission" date="2023-05" db="EMBL/GenBank/DDBJ databases">
        <authorList>
            <consortium name="Lawrence Berkeley National Laboratory"/>
            <person name="Steindorff A."/>
            <person name="Hensen N."/>
            <person name="Bonometti L."/>
            <person name="Westerberg I."/>
            <person name="Brannstrom I.O."/>
            <person name="Guillou S."/>
            <person name="Cros-Aarteil S."/>
            <person name="Calhoun S."/>
            <person name="Haridas S."/>
            <person name="Kuo A."/>
            <person name="Mondo S."/>
            <person name="Pangilinan J."/>
            <person name="Riley R."/>
            <person name="Labutti K."/>
            <person name="Andreopoulos B."/>
            <person name="Lipzen A."/>
            <person name="Chen C."/>
            <person name="Yanf M."/>
            <person name="Daum C."/>
            <person name="Ng V."/>
            <person name="Clum A."/>
            <person name="Ohm R."/>
            <person name="Martin F."/>
            <person name="Silar P."/>
            <person name="Natvig D."/>
            <person name="Lalanne C."/>
            <person name="Gautier V."/>
            <person name="Ament-Velasquez S.L."/>
            <person name="Kruys A."/>
            <person name="Hutchinson M.I."/>
            <person name="Powell A.J."/>
            <person name="Barry K."/>
            <person name="Miller A.N."/>
            <person name="Grigoriev I.V."/>
            <person name="Debuchy R."/>
            <person name="Gladieux P."/>
            <person name="Thoren M.H."/>
            <person name="Johannesson H."/>
        </authorList>
    </citation>
    <scope>NUCLEOTIDE SEQUENCE</scope>
    <source>
        <strain evidence="11">CBS 508.74</strain>
    </source>
</reference>